<reference evidence="2" key="1">
    <citation type="submission" date="2019-07" db="EMBL/GenBank/DDBJ databases">
        <title>The discovery of a new lineage B mimivirus raises questions about particles surface fibrils.</title>
        <authorList>
            <person name="Silva L.K.S."/>
            <person name="Rodrigues R.A.L."/>
            <person name="Andrade A.C.S.P."/>
            <person name="Hikida H."/>
            <person name="Andreani J."/>
            <person name="Levasseur A."/>
            <person name="La Scola B."/>
            <person name="Abrahao J.S."/>
        </authorList>
    </citation>
    <scope>NUCLEOTIDE SEQUENCE</scope>
    <source>
        <strain evidence="2">B60</strain>
    </source>
</reference>
<dbReference type="GO" id="GO:0016853">
    <property type="term" value="F:isomerase activity"/>
    <property type="evidence" value="ECO:0007669"/>
    <property type="project" value="UniProtKB-KW"/>
</dbReference>
<protein>
    <submittedName>
        <fullName evidence="2">Mannose-6p isomerase</fullName>
    </submittedName>
</protein>
<dbReference type="SUPFAM" id="SSF51182">
    <property type="entry name" value="RmlC-like cupins"/>
    <property type="match status" value="1"/>
</dbReference>
<dbReference type="InterPro" id="IPR052538">
    <property type="entry name" value="Flavonoid_dioxygenase-like"/>
</dbReference>
<dbReference type="PANTHER" id="PTHR43346">
    <property type="entry name" value="LIGAND BINDING DOMAIN PROTEIN, PUTATIVE (AFU_ORTHOLOGUE AFUA_6G14370)-RELATED"/>
    <property type="match status" value="1"/>
</dbReference>
<dbReference type="InterPro" id="IPR014710">
    <property type="entry name" value="RmlC-like_jellyroll"/>
</dbReference>
<proteinExistence type="predicted"/>
<sequence>MTNTNIFTTDINKETINNNYYRKVLFTTSHQQLVVMSLKPREDIEFEIHPDSDQFIRIEKGQGVALIGKNHENKYPLKDDTCIIIPAGTYHQIINTSDAEYLKLYTIYSPPHHPPNKIDVTRPKESQKGGELSYNEKYQKYKQKYLSLKNKMNSQM</sequence>
<dbReference type="Gene3D" id="2.60.120.10">
    <property type="entry name" value="Jelly Rolls"/>
    <property type="match status" value="1"/>
</dbReference>
<dbReference type="InterPro" id="IPR011051">
    <property type="entry name" value="RmlC_Cupin_sf"/>
</dbReference>
<accession>A0A6G6AC05</accession>
<dbReference type="InterPro" id="IPR013096">
    <property type="entry name" value="Cupin_2"/>
</dbReference>
<feature type="domain" description="Cupin type-2" evidence="1">
    <location>
        <begin position="35"/>
        <end position="108"/>
    </location>
</feature>
<dbReference type="PANTHER" id="PTHR43346:SF1">
    <property type="entry name" value="QUERCETIN 2,3-DIOXYGENASE-RELATED"/>
    <property type="match status" value="1"/>
</dbReference>
<evidence type="ECO:0000313" key="2">
    <source>
        <dbReference type="EMBL" id="QID06354.1"/>
    </source>
</evidence>
<dbReference type="Pfam" id="PF07883">
    <property type="entry name" value="Cupin_2"/>
    <property type="match status" value="1"/>
</dbReference>
<name>A0A6G6AC05_9VIRU</name>
<keyword evidence="2" id="KW-0413">Isomerase</keyword>
<organism evidence="2">
    <name type="scientific">Borely moumouvirus</name>
    <dbReference type="NCBI Taxonomy" id="2712067"/>
    <lineage>
        <taxon>Viruses</taxon>
        <taxon>Varidnaviria</taxon>
        <taxon>Bamfordvirae</taxon>
        <taxon>Nucleocytoviricota</taxon>
        <taxon>Megaviricetes</taxon>
        <taxon>Imitervirales</taxon>
        <taxon>Mimiviridae</taxon>
        <taxon>Megamimivirinae</taxon>
        <taxon>Moumouvirus</taxon>
    </lineage>
</organism>
<dbReference type="EMBL" id="MN175499">
    <property type="protein sequence ID" value="QID06354.1"/>
    <property type="molecule type" value="Genomic_DNA"/>
</dbReference>
<evidence type="ECO:0000259" key="1">
    <source>
        <dbReference type="Pfam" id="PF07883"/>
    </source>
</evidence>
<dbReference type="CDD" id="cd02223">
    <property type="entry name" value="cupin_Bh2720-like"/>
    <property type="match status" value="1"/>
</dbReference>